<dbReference type="InterPro" id="IPR009061">
    <property type="entry name" value="DNA-bd_dom_put_sf"/>
</dbReference>
<name>A0A517YLY3_9BACT</name>
<dbReference type="AlphaFoldDB" id="A0A517YLY3"/>
<evidence type="ECO:0000313" key="3">
    <source>
        <dbReference type="Proteomes" id="UP000315017"/>
    </source>
</evidence>
<dbReference type="PANTHER" id="PTHR36172">
    <property type="match status" value="1"/>
</dbReference>
<dbReference type="InterPro" id="IPR006119">
    <property type="entry name" value="Resolv_N"/>
</dbReference>
<feature type="domain" description="Resolvase/invertase-type recombinase catalytic" evidence="1">
    <location>
        <begin position="90"/>
        <end position="225"/>
    </location>
</feature>
<dbReference type="Gene3D" id="3.40.50.1390">
    <property type="entry name" value="Resolvase, N-terminal catalytic domain"/>
    <property type="match status" value="1"/>
</dbReference>
<dbReference type="EMBL" id="CP036274">
    <property type="protein sequence ID" value="QDU31232.1"/>
    <property type="molecule type" value="Genomic_DNA"/>
</dbReference>
<dbReference type="GO" id="GO:0000150">
    <property type="term" value="F:DNA strand exchange activity"/>
    <property type="evidence" value="ECO:0007669"/>
    <property type="project" value="InterPro"/>
</dbReference>
<dbReference type="InterPro" id="IPR048046">
    <property type="entry name" value="Transpos_IS607"/>
</dbReference>
<dbReference type="InterPro" id="IPR036162">
    <property type="entry name" value="Resolvase-like_N_sf"/>
</dbReference>
<dbReference type="InterPro" id="IPR051491">
    <property type="entry name" value="Recombinase/Transposase-rel"/>
</dbReference>
<dbReference type="InterPro" id="IPR041657">
    <property type="entry name" value="HTH_17"/>
</dbReference>
<proteinExistence type="predicted"/>
<dbReference type="KEGG" id="aagg:ETAA8_63850"/>
<keyword evidence="3" id="KW-1185">Reference proteome</keyword>
<evidence type="ECO:0000259" key="1">
    <source>
        <dbReference type="SMART" id="SM00857"/>
    </source>
</evidence>
<reference evidence="2 3" key="1">
    <citation type="submission" date="2019-02" db="EMBL/GenBank/DDBJ databases">
        <title>Deep-cultivation of Planctomycetes and their phenomic and genomic characterization uncovers novel biology.</title>
        <authorList>
            <person name="Wiegand S."/>
            <person name="Jogler M."/>
            <person name="Boedeker C."/>
            <person name="Pinto D."/>
            <person name="Vollmers J."/>
            <person name="Rivas-Marin E."/>
            <person name="Kohn T."/>
            <person name="Peeters S.H."/>
            <person name="Heuer A."/>
            <person name="Rast P."/>
            <person name="Oberbeckmann S."/>
            <person name="Bunk B."/>
            <person name="Jeske O."/>
            <person name="Meyerdierks A."/>
            <person name="Storesund J.E."/>
            <person name="Kallscheuer N."/>
            <person name="Luecker S."/>
            <person name="Lage O.M."/>
            <person name="Pohl T."/>
            <person name="Merkel B.J."/>
            <person name="Hornburger P."/>
            <person name="Mueller R.-W."/>
            <person name="Bruemmer F."/>
            <person name="Labrenz M."/>
            <person name="Spormann A.M."/>
            <person name="Op den Camp H."/>
            <person name="Overmann J."/>
            <person name="Amann R."/>
            <person name="Jetten M.S.M."/>
            <person name="Mascher T."/>
            <person name="Medema M.H."/>
            <person name="Devos D.P."/>
            <person name="Kaster A.-K."/>
            <person name="Ovreas L."/>
            <person name="Rohde M."/>
            <person name="Galperin M.Y."/>
            <person name="Jogler C."/>
        </authorList>
    </citation>
    <scope>NUCLEOTIDE SEQUENCE [LARGE SCALE GENOMIC DNA]</scope>
    <source>
        <strain evidence="2 3">ETA_A8</strain>
    </source>
</reference>
<dbReference type="SMART" id="SM00857">
    <property type="entry name" value="Resolvase"/>
    <property type="match status" value="1"/>
</dbReference>
<gene>
    <name evidence="2" type="ORF">ETAA8_63850</name>
</gene>
<dbReference type="PANTHER" id="PTHR36172:SF1">
    <property type="entry name" value="RESOLVASE-RELATED"/>
    <property type="match status" value="1"/>
</dbReference>
<dbReference type="NCBIfam" id="NF033518">
    <property type="entry name" value="transpos_IS607"/>
    <property type="match status" value="1"/>
</dbReference>
<dbReference type="SUPFAM" id="SSF53041">
    <property type="entry name" value="Resolvase-like"/>
    <property type="match status" value="1"/>
</dbReference>
<dbReference type="Proteomes" id="UP000315017">
    <property type="component" value="Chromosome"/>
</dbReference>
<organism evidence="2 3">
    <name type="scientific">Anatilimnocola aggregata</name>
    <dbReference type="NCBI Taxonomy" id="2528021"/>
    <lineage>
        <taxon>Bacteria</taxon>
        <taxon>Pseudomonadati</taxon>
        <taxon>Planctomycetota</taxon>
        <taxon>Planctomycetia</taxon>
        <taxon>Pirellulales</taxon>
        <taxon>Pirellulaceae</taxon>
        <taxon>Anatilimnocola</taxon>
    </lineage>
</organism>
<dbReference type="RefSeq" id="WP_202921364.1">
    <property type="nucleotide sequence ID" value="NZ_CP036274.1"/>
</dbReference>
<evidence type="ECO:0000313" key="2">
    <source>
        <dbReference type="EMBL" id="QDU31232.1"/>
    </source>
</evidence>
<dbReference type="Pfam" id="PF00239">
    <property type="entry name" value="Resolvase"/>
    <property type="match status" value="1"/>
</dbReference>
<dbReference type="GO" id="GO:0003677">
    <property type="term" value="F:DNA binding"/>
    <property type="evidence" value="ECO:0007669"/>
    <property type="project" value="InterPro"/>
</dbReference>
<dbReference type="SUPFAM" id="SSF46955">
    <property type="entry name" value="Putative DNA-binding domain"/>
    <property type="match status" value="1"/>
</dbReference>
<accession>A0A517YLY3</accession>
<sequence>MSGYQSINAESGTATEWLSIGELSRRFKVHVNTARNAANAGRLRSYRLNAASFDGKSHRRFRLEDVHEWLGLEQGKSVQGDSNEPTRPAVLLVARVSTSSQKADLQRQVERLEAFAKEKWGKDGCTIHKYVRTTSGLNYNSSVLTKMVRDIIDNKFNNGFLIITYRERLVRQGFDLIKTICESKGITIIQTETEESVDYQAELIQDILSLSHVYNCRMFGARGNKNRVFFRELPQTTIDLICDLRAKGFSLREIHRKLVESKSNVCSGGRKFGLQLVIRVLKQAKPLNDTSLANPRSGGSFEKWLKTKLRVGGRGAKITRAKILSAYSVHCEQNGERRVSRKLCLEQLSKHVQKLGVEVTENGESVLYTGMNLIPHSITTAKAT</sequence>
<dbReference type="Pfam" id="PF12728">
    <property type="entry name" value="HTH_17"/>
    <property type="match status" value="1"/>
</dbReference>
<protein>
    <recommendedName>
        <fullName evidence="1">Resolvase/invertase-type recombinase catalytic domain-containing protein</fullName>
    </recommendedName>
</protein>